<dbReference type="AlphaFoldDB" id="A0AAD9CTS6"/>
<keyword evidence="6" id="KW-0256">Endoplasmic reticulum</keyword>
<evidence type="ECO:0000256" key="4">
    <source>
        <dbReference type="ARBA" id="ARBA00022692"/>
    </source>
</evidence>
<dbReference type="GO" id="GO:0006078">
    <property type="term" value="P:(1-&gt;6)-beta-D-glucan biosynthetic process"/>
    <property type="evidence" value="ECO:0007669"/>
    <property type="project" value="TreeGrafter"/>
</dbReference>
<evidence type="ECO:0000256" key="7">
    <source>
        <dbReference type="ARBA" id="ARBA00022989"/>
    </source>
</evidence>
<keyword evidence="8 11" id="KW-0472">Membrane</keyword>
<accession>A0AAD9CTS6</accession>
<evidence type="ECO:0000256" key="9">
    <source>
        <dbReference type="ARBA" id="ARBA00023316"/>
    </source>
</evidence>
<dbReference type="EMBL" id="JAODAN010000009">
    <property type="protein sequence ID" value="KAK1921992.1"/>
    <property type="molecule type" value="Genomic_DNA"/>
</dbReference>
<dbReference type="InterPro" id="IPR046756">
    <property type="entry name" value="VAS1/VOA1_TM"/>
</dbReference>
<feature type="compositionally biased region" description="Low complexity" evidence="10">
    <location>
        <begin position="175"/>
        <end position="190"/>
    </location>
</feature>
<feature type="signal peptide" evidence="12">
    <location>
        <begin position="1"/>
        <end position="17"/>
    </location>
</feature>
<feature type="domain" description="V-type proton ATPase subunit S1/VOA1 transmembrane" evidence="13">
    <location>
        <begin position="206"/>
        <end position="241"/>
    </location>
</feature>
<evidence type="ECO:0000256" key="6">
    <source>
        <dbReference type="ARBA" id="ARBA00022824"/>
    </source>
</evidence>
<keyword evidence="4 11" id="KW-0812">Transmembrane</keyword>
<evidence type="ECO:0000256" key="8">
    <source>
        <dbReference type="ARBA" id="ARBA00023136"/>
    </source>
</evidence>
<keyword evidence="5 12" id="KW-0732">Signal</keyword>
<dbReference type="InterPro" id="IPR037654">
    <property type="entry name" value="Big1"/>
</dbReference>
<comment type="similarity">
    <text evidence="2">Belongs to the BIG1 family.</text>
</comment>
<reference evidence="14" key="1">
    <citation type="submission" date="2023-02" db="EMBL/GenBank/DDBJ databases">
        <title>Identification and recombinant expression of a fungal hydrolase from Papiliotrema laurentii that hydrolyzes apple cutin and clears colloidal polyester polyurethane.</title>
        <authorList>
            <consortium name="DOE Joint Genome Institute"/>
            <person name="Roman V.A."/>
            <person name="Bojanowski C."/>
            <person name="Crable B.R."/>
            <person name="Wagner D.N."/>
            <person name="Hung C.S."/>
            <person name="Nadeau L.J."/>
            <person name="Schratz L."/>
            <person name="Haridas S."/>
            <person name="Pangilinan J."/>
            <person name="Lipzen A."/>
            <person name="Na H."/>
            <person name="Yan M."/>
            <person name="Ng V."/>
            <person name="Grigoriev I.V."/>
            <person name="Spatafora J.W."/>
            <person name="Barlow D."/>
            <person name="Biffinger J."/>
            <person name="Kelley-Loughnane N."/>
            <person name="Varaljay V.A."/>
            <person name="Crookes-Goodson W.J."/>
        </authorList>
    </citation>
    <scope>NUCLEOTIDE SEQUENCE</scope>
    <source>
        <strain evidence="14">5307AH</strain>
    </source>
</reference>
<evidence type="ECO:0000256" key="1">
    <source>
        <dbReference type="ARBA" id="ARBA00004115"/>
    </source>
</evidence>
<evidence type="ECO:0000256" key="12">
    <source>
        <dbReference type="SAM" id="SignalP"/>
    </source>
</evidence>
<dbReference type="GO" id="GO:0009272">
    <property type="term" value="P:fungal-type cell wall biogenesis"/>
    <property type="evidence" value="ECO:0007669"/>
    <property type="project" value="TreeGrafter"/>
</dbReference>
<evidence type="ECO:0000256" key="11">
    <source>
        <dbReference type="SAM" id="Phobius"/>
    </source>
</evidence>
<feature type="transmembrane region" description="Helical" evidence="11">
    <location>
        <begin position="212"/>
        <end position="237"/>
    </location>
</feature>
<gene>
    <name evidence="14" type="ORF">DB88DRAFT_512431</name>
</gene>
<comment type="caution">
    <text evidence="14">The sequence shown here is derived from an EMBL/GenBank/DDBJ whole genome shotgun (WGS) entry which is preliminary data.</text>
</comment>
<comment type="subcellular location">
    <subcellularLocation>
        <location evidence="1">Endoplasmic reticulum membrane</location>
        <topology evidence="1">Single-pass type I membrane protein</topology>
    </subcellularLocation>
</comment>
<evidence type="ECO:0000313" key="15">
    <source>
        <dbReference type="Proteomes" id="UP001182556"/>
    </source>
</evidence>
<dbReference type="GO" id="GO:0005789">
    <property type="term" value="C:endoplasmic reticulum membrane"/>
    <property type="evidence" value="ECO:0007669"/>
    <property type="project" value="UniProtKB-SubCell"/>
</dbReference>
<sequence length="259" mass="27561">MRCILLAASVLASTAFGFKNTSPFLVWSSTSDESLSDAQSEVTSGVIAAEEIYGTIGSIGCDWNTLVVGHAHGLHQSRVSGLRLPSTDADLSIPYLVRPSKEGLDEAIDEWAQICGAQVVADTRSLKDGKNVIKMDVSAEQDLTTVLDSVPSPYILIVTGSHPDAKQERQEGATPSSEPSEPLRPSSSAPADDDTTVDGPLLERVQLLTTPIITGLLVTFLLFLPILYVGISALAGIQVPPRMLEIGKATHVGKDRKDQ</sequence>
<feature type="region of interest" description="Disordered" evidence="10">
    <location>
        <begin position="161"/>
        <end position="197"/>
    </location>
</feature>
<evidence type="ECO:0000256" key="5">
    <source>
        <dbReference type="ARBA" id="ARBA00022729"/>
    </source>
</evidence>
<keyword evidence="9" id="KW-0961">Cell wall biogenesis/degradation</keyword>
<keyword evidence="15" id="KW-1185">Reference proteome</keyword>
<evidence type="ECO:0000313" key="14">
    <source>
        <dbReference type="EMBL" id="KAK1921992.1"/>
    </source>
</evidence>
<dbReference type="PANTHER" id="PTHR28285">
    <property type="entry name" value="PROTEIN BIG1"/>
    <property type="match status" value="1"/>
</dbReference>
<keyword evidence="7 11" id="KW-1133">Transmembrane helix</keyword>
<organism evidence="14 15">
    <name type="scientific">Papiliotrema laurentii</name>
    <name type="common">Cryptococcus laurentii</name>
    <dbReference type="NCBI Taxonomy" id="5418"/>
    <lineage>
        <taxon>Eukaryota</taxon>
        <taxon>Fungi</taxon>
        <taxon>Dikarya</taxon>
        <taxon>Basidiomycota</taxon>
        <taxon>Agaricomycotina</taxon>
        <taxon>Tremellomycetes</taxon>
        <taxon>Tremellales</taxon>
        <taxon>Rhynchogastremaceae</taxon>
        <taxon>Papiliotrema</taxon>
    </lineage>
</organism>
<feature type="chain" id="PRO_5042041014" description="Protein BIG1" evidence="12">
    <location>
        <begin position="18"/>
        <end position="259"/>
    </location>
</feature>
<evidence type="ECO:0000256" key="2">
    <source>
        <dbReference type="ARBA" id="ARBA00008203"/>
    </source>
</evidence>
<dbReference type="Proteomes" id="UP001182556">
    <property type="component" value="Unassembled WGS sequence"/>
</dbReference>
<dbReference type="GO" id="GO:0071555">
    <property type="term" value="P:cell wall organization"/>
    <property type="evidence" value="ECO:0007669"/>
    <property type="project" value="UniProtKB-KW"/>
</dbReference>
<dbReference type="Pfam" id="PF20520">
    <property type="entry name" value="Ac45-VOA1_TM"/>
    <property type="match status" value="1"/>
</dbReference>
<proteinExistence type="inferred from homology"/>
<evidence type="ECO:0000256" key="3">
    <source>
        <dbReference type="ARBA" id="ARBA00022089"/>
    </source>
</evidence>
<evidence type="ECO:0000259" key="13">
    <source>
        <dbReference type="Pfam" id="PF20520"/>
    </source>
</evidence>
<name>A0AAD9CTS6_PAPLA</name>
<protein>
    <recommendedName>
        <fullName evidence="3">Protein BIG1</fullName>
    </recommendedName>
</protein>
<evidence type="ECO:0000256" key="10">
    <source>
        <dbReference type="SAM" id="MobiDB-lite"/>
    </source>
</evidence>
<dbReference type="PANTHER" id="PTHR28285:SF1">
    <property type="entry name" value="PROTEIN BIG1"/>
    <property type="match status" value="1"/>
</dbReference>